<reference evidence="2" key="1">
    <citation type="journal article" date="2020" name="Nature">
        <title>Giant virus diversity and host interactions through global metagenomics.</title>
        <authorList>
            <person name="Schulz F."/>
            <person name="Roux S."/>
            <person name="Paez-Espino D."/>
            <person name="Jungbluth S."/>
            <person name="Walsh D.A."/>
            <person name="Denef V.J."/>
            <person name="McMahon K.D."/>
            <person name="Konstantinidis K.T."/>
            <person name="Eloe-Fadrosh E.A."/>
            <person name="Kyrpides N.C."/>
            <person name="Woyke T."/>
        </authorList>
    </citation>
    <scope>NUCLEOTIDE SEQUENCE</scope>
    <source>
        <strain evidence="2">GVMAG-M-3300009159-65</strain>
    </source>
</reference>
<organism evidence="2">
    <name type="scientific">viral metagenome</name>
    <dbReference type="NCBI Taxonomy" id="1070528"/>
    <lineage>
        <taxon>unclassified sequences</taxon>
        <taxon>metagenomes</taxon>
        <taxon>organismal metagenomes</taxon>
    </lineage>
</organism>
<accession>A0A6C0EUH1</accession>
<feature type="compositionally biased region" description="Basic and acidic residues" evidence="1">
    <location>
        <begin position="281"/>
        <end position="319"/>
    </location>
</feature>
<proteinExistence type="predicted"/>
<feature type="compositionally biased region" description="Basic residues" evidence="1">
    <location>
        <begin position="330"/>
        <end position="340"/>
    </location>
</feature>
<evidence type="ECO:0000256" key="1">
    <source>
        <dbReference type="SAM" id="MobiDB-lite"/>
    </source>
</evidence>
<evidence type="ECO:0000313" key="2">
    <source>
        <dbReference type="EMBL" id="QHT31989.1"/>
    </source>
</evidence>
<sequence>MDTTNTNDNETNKFDKIINEFTNDLLLTFPELTPLLESIHNQNTYDYCCDMYPKIFFEILYENNTLFDKECFLLPSIDFSLLMKESISEKTKKTIWKYLQLILFCVLEKVNKKSFGDTSKIFEGVEEEELHKKIAETMEEMKGLFTNIDTDSSDASFNFMDPDKMKTHLDDLMNGKIGTLAKEIAEEASKTIGNEEDFMANVMKNPQKILSLVKNIGGKLEEKISSGQVKESELLEEATQIMDKIQDIPGLKEMMSKMGLNGKMDFKAMANKMQQHMKGTKTKERLQKKRDTNVKAKEANIKAKEANDIKISQTKEDTFVVKMGEPPQKSNKKKKKKEKKEKKENDVSKGLNDSNEIK</sequence>
<protein>
    <submittedName>
        <fullName evidence="2">Uncharacterized protein</fullName>
    </submittedName>
</protein>
<dbReference type="EMBL" id="MN738929">
    <property type="protein sequence ID" value="QHT31989.1"/>
    <property type="molecule type" value="Genomic_DNA"/>
</dbReference>
<name>A0A6C0EUH1_9ZZZZ</name>
<dbReference type="AlphaFoldDB" id="A0A6C0EUH1"/>
<feature type="region of interest" description="Disordered" evidence="1">
    <location>
        <begin position="277"/>
        <end position="358"/>
    </location>
</feature>